<comment type="similarity">
    <text evidence="2">Belongs to the ATP11 family.</text>
</comment>
<evidence type="ECO:0000313" key="6">
    <source>
        <dbReference type="EMBL" id="EFX03179.1"/>
    </source>
</evidence>
<dbReference type="STRING" id="655863.F0XH61"/>
<evidence type="ECO:0000256" key="4">
    <source>
        <dbReference type="ARBA" id="ARBA00023128"/>
    </source>
</evidence>
<dbReference type="PANTHER" id="PTHR13126">
    <property type="entry name" value="CHAPERONE ATP11"/>
    <property type="match status" value="1"/>
</dbReference>
<organism evidence="7">
    <name type="scientific">Grosmannia clavigera (strain kw1407 / UAMH 11150)</name>
    <name type="common">Blue stain fungus</name>
    <name type="synonym">Graphiocladiella clavigera</name>
    <dbReference type="NCBI Taxonomy" id="655863"/>
    <lineage>
        <taxon>Eukaryota</taxon>
        <taxon>Fungi</taxon>
        <taxon>Dikarya</taxon>
        <taxon>Ascomycota</taxon>
        <taxon>Pezizomycotina</taxon>
        <taxon>Sordariomycetes</taxon>
        <taxon>Sordariomycetidae</taxon>
        <taxon>Ophiostomatales</taxon>
        <taxon>Ophiostomataceae</taxon>
        <taxon>Leptographium</taxon>
    </lineage>
</organism>
<dbReference type="Proteomes" id="UP000007796">
    <property type="component" value="Unassembled WGS sequence"/>
</dbReference>
<dbReference type="GeneID" id="25976172"/>
<dbReference type="Pfam" id="PF06644">
    <property type="entry name" value="ATP11"/>
    <property type="match status" value="1"/>
</dbReference>
<feature type="region of interest" description="Disordered" evidence="5">
    <location>
        <begin position="55"/>
        <end position="75"/>
    </location>
</feature>
<dbReference type="InterPro" id="IPR010591">
    <property type="entry name" value="ATP11"/>
</dbReference>
<feature type="region of interest" description="Disordered" evidence="5">
    <location>
        <begin position="126"/>
        <end position="172"/>
    </location>
</feature>
<dbReference type="FunCoup" id="F0XH61">
    <property type="interactions" value="271"/>
</dbReference>
<sequence length="370" mass="39712">MAPAAAAALAMGRTSAMTPSSRLLPVGLLLRAPNQRMYGGRWSAACCHTMASTATSGSFSLPETGKTPASASVRADPISPSAAVLERYRNRLAAKAQSEGVADIEALRTAYANKITELRRKDAVVLDVPTAQQKEPTSSTSSTSSTSTSPSTTPSSSSTTSSSSSRGARPLSPFLDLEKSRSLGADELTAVWRLRLAADPSSLCAVIPAATYAAMEAAARARPQFVLPVPHPEQGAEVHFLQWTFDEQTRSSTVLFTQLAEYKLRGEFAQPHTTVTHHTDLATDCGVVLMQGQVMTDRGASVDSARWLVMCLQRFYGAWAIPGTTQTTETAAATLDREGIRNRRMLLQWFAAGDPQFSIERLMEEVEKLG</sequence>
<keyword evidence="7" id="KW-1185">Reference proteome</keyword>
<proteinExistence type="inferred from homology"/>
<dbReference type="RefSeq" id="XP_014172661.1">
    <property type="nucleotide sequence ID" value="XM_014317186.1"/>
</dbReference>
<keyword evidence="3" id="KW-0809">Transit peptide</keyword>
<dbReference type="eggNOG" id="KOG3281">
    <property type="taxonomic scope" value="Eukaryota"/>
</dbReference>
<feature type="compositionally biased region" description="Low complexity" evidence="5">
    <location>
        <begin position="136"/>
        <end position="165"/>
    </location>
</feature>
<dbReference type="GO" id="GO:0033615">
    <property type="term" value="P:mitochondrial proton-transporting ATP synthase complex assembly"/>
    <property type="evidence" value="ECO:0007669"/>
    <property type="project" value="TreeGrafter"/>
</dbReference>
<reference evidence="6 7" key="1">
    <citation type="journal article" date="2011" name="Proc. Natl. Acad. Sci. U.S.A.">
        <title>Genome and transcriptome analyses of the mountain pine beetle-fungal symbiont Grosmannia clavigera, a lodgepole pine pathogen.</title>
        <authorList>
            <person name="DiGuistini S."/>
            <person name="Wang Y."/>
            <person name="Liao N.Y."/>
            <person name="Taylor G."/>
            <person name="Tanguay P."/>
            <person name="Feau N."/>
            <person name="Henrissat B."/>
            <person name="Chan S.K."/>
            <person name="Hesse-Orce U."/>
            <person name="Alamouti S.M."/>
            <person name="Tsui C.K.M."/>
            <person name="Docking R.T."/>
            <person name="Levasseur A."/>
            <person name="Haridas S."/>
            <person name="Robertson G."/>
            <person name="Birol I."/>
            <person name="Holt R.A."/>
            <person name="Marra M.A."/>
            <person name="Hamelin R.C."/>
            <person name="Hirst M."/>
            <person name="Jones S.J.M."/>
            <person name="Bohlmann J."/>
            <person name="Breuil C."/>
        </authorList>
    </citation>
    <scope>NUCLEOTIDE SEQUENCE [LARGE SCALE GENOMIC DNA]</scope>
    <source>
        <strain evidence="7">kw1407 / UAMH 11150</strain>
    </source>
</reference>
<keyword evidence="4" id="KW-0496">Mitochondrion</keyword>
<dbReference type="InParanoid" id="F0XH61"/>
<evidence type="ECO:0000256" key="3">
    <source>
        <dbReference type="ARBA" id="ARBA00022946"/>
    </source>
</evidence>
<gene>
    <name evidence="6" type="ORF">CMQ_3108</name>
</gene>
<evidence type="ECO:0000313" key="7">
    <source>
        <dbReference type="Proteomes" id="UP000007796"/>
    </source>
</evidence>
<accession>F0XH61</accession>
<evidence type="ECO:0000256" key="1">
    <source>
        <dbReference type="ARBA" id="ARBA00004173"/>
    </source>
</evidence>
<name>F0XH61_GROCL</name>
<protein>
    <submittedName>
        <fullName evidence="6">F1f0 ATP synthase assembly protein</fullName>
    </submittedName>
</protein>
<dbReference type="PANTHER" id="PTHR13126:SF0">
    <property type="entry name" value="ATP SYNTHASE MITOCHONDRIAL F1 COMPLEX ASSEMBLY FACTOR 1"/>
    <property type="match status" value="1"/>
</dbReference>
<dbReference type="AlphaFoldDB" id="F0XH61"/>
<comment type="subcellular location">
    <subcellularLocation>
        <location evidence="1">Mitochondrion</location>
    </subcellularLocation>
</comment>
<evidence type="ECO:0000256" key="5">
    <source>
        <dbReference type="SAM" id="MobiDB-lite"/>
    </source>
</evidence>
<dbReference type="GO" id="GO:0005739">
    <property type="term" value="C:mitochondrion"/>
    <property type="evidence" value="ECO:0007669"/>
    <property type="project" value="UniProtKB-SubCell"/>
</dbReference>
<dbReference type="HOGENOM" id="CLU_054226_1_0_1"/>
<evidence type="ECO:0000256" key="2">
    <source>
        <dbReference type="ARBA" id="ARBA00009116"/>
    </source>
</evidence>
<dbReference type="OrthoDB" id="16535at2759"/>
<dbReference type="EMBL" id="GL629769">
    <property type="protein sequence ID" value="EFX03179.1"/>
    <property type="molecule type" value="Genomic_DNA"/>
</dbReference>